<dbReference type="Pfam" id="PF17172">
    <property type="entry name" value="GST_N_4"/>
    <property type="match status" value="1"/>
</dbReference>
<dbReference type="InterPro" id="IPR050931">
    <property type="entry name" value="Mito_Protein_Transport_Metaxin"/>
</dbReference>
<proteinExistence type="inferred from homology"/>
<protein>
    <recommendedName>
        <fullName evidence="6">GST C-terminal domain-containing protein</fullName>
    </recommendedName>
</protein>
<dbReference type="PANTHER" id="PTHR12289">
    <property type="entry name" value="METAXIN RELATED"/>
    <property type="match status" value="1"/>
</dbReference>
<dbReference type="Proteomes" id="UP000318571">
    <property type="component" value="Chromosome 5"/>
</dbReference>
<evidence type="ECO:0000313" key="4">
    <source>
        <dbReference type="EMBL" id="TRY76963.1"/>
    </source>
</evidence>
<evidence type="ECO:0000259" key="2">
    <source>
        <dbReference type="Pfam" id="PF17171"/>
    </source>
</evidence>
<dbReference type="OMA" id="WDESLEM"/>
<gene>
    <name evidence="4" type="ORF">TCAL_07306</name>
</gene>
<dbReference type="InterPro" id="IPR026928">
    <property type="entry name" value="FAX/IsoI-like"/>
</dbReference>
<dbReference type="SFLD" id="SFLDG01180">
    <property type="entry name" value="SUF1"/>
    <property type="match status" value="1"/>
</dbReference>
<evidence type="ECO:0000313" key="5">
    <source>
        <dbReference type="Proteomes" id="UP000318571"/>
    </source>
</evidence>
<dbReference type="EMBL" id="VCGU01000004">
    <property type="protein sequence ID" value="TRY76963.1"/>
    <property type="molecule type" value="Genomic_DNA"/>
</dbReference>
<dbReference type="InterPro" id="IPR040079">
    <property type="entry name" value="Glutathione_S-Trfase"/>
</dbReference>
<dbReference type="InterPro" id="IPR036282">
    <property type="entry name" value="Glutathione-S-Trfase_C_sf"/>
</dbReference>
<dbReference type="Pfam" id="PF17171">
    <property type="entry name" value="GST_C_6"/>
    <property type="match status" value="1"/>
</dbReference>
<dbReference type="PANTHER" id="PTHR12289:SF41">
    <property type="entry name" value="FAILED AXON CONNECTIONS-RELATED"/>
    <property type="match status" value="1"/>
</dbReference>
<evidence type="ECO:0000259" key="3">
    <source>
        <dbReference type="Pfam" id="PF17172"/>
    </source>
</evidence>
<dbReference type="CDD" id="cd03193">
    <property type="entry name" value="GST_C_Metaxin"/>
    <property type="match status" value="1"/>
</dbReference>
<evidence type="ECO:0008006" key="6">
    <source>
        <dbReference type="Google" id="ProtNLM"/>
    </source>
</evidence>
<comment type="similarity">
    <text evidence="1">Belongs to the FAX family.</text>
</comment>
<reference evidence="4 5" key="1">
    <citation type="journal article" date="2018" name="Nat. Ecol. Evol.">
        <title>Genomic signatures of mitonuclear coevolution across populations of Tigriopus californicus.</title>
        <authorList>
            <person name="Barreto F.S."/>
            <person name="Watson E.T."/>
            <person name="Lima T.G."/>
            <person name="Willett C.S."/>
            <person name="Edmands S."/>
            <person name="Li W."/>
            <person name="Burton R.S."/>
        </authorList>
    </citation>
    <scope>NUCLEOTIDE SEQUENCE [LARGE SCALE GENOMIC DNA]</scope>
    <source>
        <strain evidence="4 5">San Diego</strain>
    </source>
</reference>
<feature type="domain" description="Metaxin glutathione S-transferase" evidence="2">
    <location>
        <begin position="175"/>
        <end position="237"/>
    </location>
</feature>
<name>A0A553PGZ9_TIGCA</name>
<dbReference type="SUPFAM" id="SSF52833">
    <property type="entry name" value="Thioredoxin-like"/>
    <property type="match status" value="1"/>
</dbReference>
<accession>A0A553PGZ9</accession>
<dbReference type="InterPro" id="IPR033468">
    <property type="entry name" value="Metaxin_GST"/>
</dbReference>
<dbReference type="GO" id="GO:0005737">
    <property type="term" value="C:cytoplasm"/>
    <property type="evidence" value="ECO:0007669"/>
    <property type="project" value="TreeGrafter"/>
</dbReference>
<dbReference type="OrthoDB" id="5809458at2759"/>
<dbReference type="Gene3D" id="1.20.1050.10">
    <property type="match status" value="1"/>
</dbReference>
<dbReference type="SFLD" id="SFLDG01200">
    <property type="entry name" value="SUF1.1"/>
    <property type="match status" value="1"/>
</dbReference>
<sequence>MPKSSSEVEKGTVILHQFERARTCPSPSPYPIKLETFLRMAKIKYVNDFKTPMSPKGKCPWIALDGTDVADSQLAMEHLKDHFQLDLSAHLSPEEKAINRGMRSILEDHLYFTTVMERWVFHKGKFAREIMAPLPAPKFLQGLIISSVCRNLKKQCVAQGLGRHTQAELEKMTLEDVKCLSDYLGDKPYLMGDKPTEIDCVLFGFTCMAIYATPEHSSYHKCLMEDFQNLKLHNDRIKSEFWPDWDECKWIEKMS</sequence>
<dbReference type="InterPro" id="IPR012336">
    <property type="entry name" value="Thioredoxin-like_fold"/>
</dbReference>
<keyword evidence="5" id="KW-1185">Reference proteome</keyword>
<dbReference type="SFLD" id="SFLDS00019">
    <property type="entry name" value="Glutathione_Transferase_(cytos"/>
    <property type="match status" value="1"/>
</dbReference>
<dbReference type="SUPFAM" id="SSF47616">
    <property type="entry name" value="GST C-terminal domain-like"/>
    <property type="match status" value="1"/>
</dbReference>
<comment type="caution">
    <text evidence="4">The sequence shown here is derived from an EMBL/GenBank/DDBJ whole genome shotgun (WGS) entry which is preliminary data.</text>
</comment>
<organism evidence="4 5">
    <name type="scientific">Tigriopus californicus</name>
    <name type="common">Marine copepod</name>
    <dbReference type="NCBI Taxonomy" id="6832"/>
    <lineage>
        <taxon>Eukaryota</taxon>
        <taxon>Metazoa</taxon>
        <taxon>Ecdysozoa</taxon>
        <taxon>Arthropoda</taxon>
        <taxon>Crustacea</taxon>
        <taxon>Multicrustacea</taxon>
        <taxon>Hexanauplia</taxon>
        <taxon>Copepoda</taxon>
        <taxon>Harpacticoida</taxon>
        <taxon>Harpacticidae</taxon>
        <taxon>Tigriopus</taxon>
    </lineage>
</organism>
<dbReference type="InterPro" id="IPR036249">
    <property type="entry name" value="Thioredoxin-like_sf"/>
</dbReference>
<dbReference type="AlphaFoldDB" id="A0A553PGZ9"/>
<feature type="domain" description="Thioredoxin-like fold" evidence="3">
    <location>
        <begin position="29"/>
        <end position="121"/>
    </location>
</feature>
<evidence type="ECO:0000256" key="1">
    <source>
        <dbReference type="ARBA" id="ARBA00006475"/>
    </source>
</evidence>